<dbReference type="PANTHER" id="PTHR35908:SF1">
    <property type="entry name" value="CONSERVED PROTEIN"/>
    <property type="match status" value="1"/>
</dbReference>
<dbReference type="Proteomes" id="UP000624325">
    <property type="component" value="Unassembled WGS sequence"/>
</dbReference>
<dbReference type="SUPFAM" id="SSF54593">
    <property type="entry name" value="Glyoxalase/Bleomycin resistance protein/Dihydroxybiphenyl dioxygenase"/>
    <property type="match status" value="1"/>
</dbReference>
<proteinExistence type="predicted"/>
<keyword evidence="3" id="KW-1185">Reference proteome</keyword>
<comment type="caution">
    <text evidence="2">The sequence shown here is derived from an EMBL/GenBank/DDBJ whole genome shotgun (WGS) entry which is preliminary data.</text>
</comment>
<evidence type="ECO:0000313" key="3">
    <source>
        <dbReference type="Proteomes" id="UP000624325"/>
    </source>
</evidence>
<reference evidence="2 3" key="1">
    <citation type="submission" date="2021-01" db="EMBL/GenBank/DDBJ databases">
        <title>Whole genome shotgun sequence of Asanoa iriomotensis NBRC 100142.</title>
        <authorList>
            <person name="Komaki H."/>
            <person name="Tamura T."/>
        </authorList>
    </citation>
    <scope>NUCLEOTIDE SEQUENCE [LARGE SCALE GENOMIC DNA]</scope>
    <source>
        <strain evidence="2 3">NBRC 100142</strain>
    </source>
</reference>
<evidence type="ECO:0000259" key="1">
    <source>
        <dbReference type="Pfam" id="PF18029"/>
    </source>
</evidence>
<feature type="domain" description="Glyoxalase-like" evidence="1">
    <location>
        <begin position="5"/>
        <end position="149"/>
    </location>
</feature>
<gene>
    <name evidence="2" type="ORF">Air01nite_79800</name>
</gene>
<dbReference type="Gene3D" id="3.10.180.10">
    <property type="entry name" value="2,3-Dihydroxybiphenyl 1,2-Dioxygenase, domain 1"/>
    <property type="match status" value="1"/>
</dbReference>
<dbReference type="PANTHER" id="PTHR35908">
    <property type="entry name" value="HYPOTHETICAL FUSION PROTEIN"/>
    <property type="match status" value="1"/>
</dbReference>
<name>A0ABQ4CHX2_9ACTN</name>
<organism evidence="2 3">
    <name type="scientific">Asanoa iriomotensis</name>
    <dbReference type="NCBI Taxonomy" id="234613"/>
    <lineage>
        <taxon>Bacteria</taxon>
        <taxon>Bacillati</taxon>
        <taxon>Actinomycetota</taxon>
        <taxon>Actinomycetes</taxon>
        <taxon>Micromonosporales</taxon>
        <taxon>Micromonosporaceae</taxon>
        <taxon>Asanoa</taxon>
    </lineage>
</organism>
<protein>
    <submittedName>
        <fullName evidence="2">Glyoxalase</fullName>
    </submittedName>
</protein>
<dbReference type="EMBL" id="BONC01000147">
    <property type="protein sequence ID" value="GIF61885.1"/>
    <property type="molecule type" value="Genomic_DNA"/>
</dbReference>
<evidence type="ECO:0000313" key="2">
    <source>
        <dbReference type="EMBL" id="GIF61885.1"/>
    </source>
</evidence>
<dbReference type="InterPro" id="IPR029068">
    <property type="entry name" value="Glyas_Bleomycin-R_OHBP_Dase"/>
</dbReference>
<accession>A0ABQ4CHX2</accession>
<sequence length="149" mass="16219">MVGMQITIDCAAPTELAAFWATALRYDLAPPPAGFASWHGWYSSVGVPEEELAGLPDAPDRLVDPAGVGPRFWFQRVPEPKTVKNRLHLDLDVSGGRSVPLATRRAQVEAEAARLCTAGATIFRTMDDAPNNYFAIVMQDPEGNEFCIC</sequence>
<dbReference type="Pfam" id="PF18029">
    <property type="entry name" value="Glyoxalase_6"/>
    <property type="match status" value="1"/>
</dbReference>
<dbReference type="InterPro" id="IPR041581">
    <property type="entry name" value="Glyoxalase_6"/>
</dbReference>